<name>A0A336LPB4_CULSO</name>
<dbReference type="SMART" id="SM00028">
    <property type="entry name" value="TPR"/>
    <property type="match status" value="2"/>
</dbReference>
<dbReference type="AlphaFoldDB" id="A0A336LPB4"/>
<sequence>MAEPDSTTLTKYFADDPPSLFDDIAQPQISLNQNETPVKFPDVSHLLEEEVTRPSVPNEIIDFWEPTPYTNQSGVPPPLTLPGMYTSADYQDYIKEVSIALLGKVESTAKRSDILSENDVTQDDRGLRQLILSGCFSAALNLTSRLLSVYGQGYNKVGQTSKSTPHSLGLWFTRLALLLRLGQYEICIREAEAFGNLNFPDMYYEYYPELYAGRKGSMVSFSFRLLIAELPIYKGRLHEAMNNLTELLETCKKIQRYFMKSHPDGAKFWNTRVQRVTHSIINCAILKKDFYLASELLQKLIQENDDDDAEGKKSLELALARVLLQSGDLYNAENIFKKVFGDKQNDITIIECTNRGLLHVAKAEFQEALKYFQKGLELEPKNIMLHNNVAVCLLYTGQLKLAIKQYETAIEINPTQALNENLLLNLSTLYELESNNARTKKLELLRKVATYKPDLNCSVEVCLKLDYKKQEEIVIKAEKKDTYVV</sequence>
<dbReference type="VEuPathDB" id="VectorBase:CSON015584"/>
<protein>
    <submittedName>
        <fullName evidence="2">CSON015584 protein</fullName>
    </submittedName>
</protein>
<dbReference type="OMA" id="FYPELYG"/>
<evidence type="ECO:0000256" key="1">
    <source>
        <dbReference type="PROSITE-ProRule" id="PRU00339"/>
    </source>
</evidence>
<dbReference type="InterPro" id="IPR019734">
    <property type="entry name" value="TPR_rpt"/>
</dbReference>
<dbReference type="Pfam" id="PF13181">
    <property type="entry name" value="TPR_8"/>
    <property type="match status" value="2"/>
</dbReference>
<proteinExistence type="predicted"/>
<accession>A0A336LPB4</accession>
<keyword evidence="1" id="KW-0802">TPR repeat</keyword>
<gene>
    <name evidence="2" type="primary">CSON015584</name>
</gene>
<dbReference type="GO" id="GO:0030008">
    <property type="term" value="C:TRAPP complex"/>
    <property type="evidence" value="ECO:0007669"/>
    <property type="project" value="TreeGrafter"/>
</dbReference>
<dbReference type="PROSITE" id="PS50005">
    <property type="entry name" value="TPR"/>
    <property type="match status" value="2"/>
</dbReference>
<dbReference type="SUPFAM" id="SSF48452">
    <property type="entry name" value="TPR-like"/>
    <property type="match status" value="1"/>
</dbReference>
<dbReference type="Gene3D" id="1.25.40.10">
    <property type="entry name" value="Tetratricopeptide repeat domain"/>
    <property type="match status" value="2"/>
</dbReference>
<feature type="repeat" description="TPR" evidence="1">
    <location>
        <begin position="383"/>
        <end position="416"/>
    </location>
</feature>
<dbReference type="InterPro" id="IPR011990">
    <property type="entry name" value="TPR-like_helical_dom_sf"/>
</dbReference>
<dbReference type="GO" id="GO:0005794">
    <property type="term" value="C:Golgi apparatus"/>
    <property type="evidence" value="ECO:0007669"/>
    <property type="project" value="TreeGrafter"/>
</dbReference>
<reference evidence="2" key="1">
    <citation type="submission" date="2018-07" db="EMBL/GenBank/DDBJ databases">
        <authorList>
            <person name="Quirk P.G."/>
            <person name="Krulwich T.A."/>
        </authorList>
    </citation>
    <scope>NUCLEOTIDE SEQUENCE</scope>
</reference>
<dbReference type="PANTHER" id="PTHR21581">
    <property type="entry name" value="D-ALANYL-D-ALANINE CARBOXYPEPTIDASE"/>
    <property type="match status" value="1"/>
</dbReference>
<dbReference type="EMBL" id="UFQT01000099">
    <property type="protein sequence ID" value="SSX19876.1"/>
    <property type="molecule type" value="Genomic_DNA"/>
</dbReference>
<organism evidence="2">
    <name type="scientific">Culicoides sonorensis</name>
    <name type="common">Biting midge</name>
    <dbReference type="NCBI Taxonomy" id="179676"/>
    <lineage>
        <taxon>Eukaryota</taxon>
        <taxon>Metazoa</taxon>
        <taxon>Ecdysozoa</taxon>
        <taxon>Arthropoda</taxon>
        <taxon>Hexapoda</taxon>
        <taxon>Insecta</taxon>
        <taxon>Pterygota</taxon>
        <taxon>Neoptera</taxon>
        <taxon>Endopterygota</taxon>
        <taxon>Diptera</taxon>
        <taxon>Nematocera</taxon>
        <taxon>Chironomoidea</taxon>
        <taxon>Ceratopogonidae</taxon>
        <taxon>Ceratopogoninae</taxon>
        <taxon>Culicoides</taxon>
        <taxon>Monoculicoides</taxon>
    </lineage>
</organism>
<dbReference type="PANTHER" id="PTHR21581:SF6">
    <property type="entry name" value="TRAFFICKING PROTEIN PARTICLE COMPLEX SUBUNIT 12"/>
    <property type="match status" value="1"/>
</dbReference>
<evidence type="ECO:0000313" key="2">
    <source>
        <dbReference type="EMBL" id="SSX19876.1"/>
    </source>
</evidence>
<feature type="repeat" description="TPR" evidence="1">
    <location>
        <begin position="349"/>
        <end position="382"/>
    </location>
</feature>